<dbReference type="AlphaFoldDB" id="A0AAW6FCZ3"/>
<dbReference type="EMBL" id="JAQMRD010000001">
    <property type="protein sequence ID" value="MDB9221561.1"/>
    <property type="molecule type" value="Genomic_DNA"/>
</dbReference>
<dbReference type="Pfam" id="PF00583">
    <property type="entry name" value="Acetyltransf_1"/>
    <property type="match status" value="1"/>
</dbReference>
<dbReference type="RefSeq" id="WP_217773833.1">
    <property type="nucleotide sequence ID" value="NZ_JAHONW010000001.1"/>
</dbReference>
<evidence type="ECO:0000313" key="2">
    <source>
        <dbReference type="EMBL" id="MDB9221561.1"/>
    </source>
</evidence>
<organism evidence="2 3">
    <name type="scientific">Odoribacter splanchnicus</name>
    <dbReference type="NCBI Taxonomy" id="28118"/>
    <lineage>
        <taxon>Bacteria</taxon>
        <taxon>Pseudomonadati</taxon>
        <taxon>Bacteroidota</taxon>
        <taxon>Bacteroidia</taxon>
        <taxon>Bacteroidales</taxon>
        <taxon>Odoribacteraceae</taxon>
        <taxon>Odoribacter</taxon>
    </lineage>
</organism>
<name>A0AAW6FCZ3_9BACT</name>
<dbReference type="GO" id="GO:0016747">
    <property type="term" value="F:acyltransferase activity, transferring groups other than amino-acyl groups"/>
    <property type="evidence" value="ECO:0007669"/>
    <property type="project" value="InterPro"/>
</dbReference>
<accession>A0AAW6FCZ3</accession>
<protein>
    <submittedName>
        <fullName evidence="2">GNAT family N-acetyltransferase</fullName>
        <ecNumber evidence="2">2.3.1.-</ecNumber>
    </submittedName>
</protein>
<dbReference type="EC" id="2.3.1.-" evidence="2"/>
<sequence length="199" mass="23775">MLRFLIFIKHHCKFLWNLAEYGNGILVGWFYGRRIVSVVSRVLTETSSVNQEYRLLRLEDVSEVCTFFLRQPENSYLYFNPHAFDEKTIRRLLKNPSFLMMGVFDGNKLIGYFFLRFFMNRHSFTGYLVDYNYQGQGIARKMGRAMFRIAWTNHFRTFATVSRNNSRALAAYRAINDFKVVKELPDNYIYIEYLKDKVK</sequence>
<dbReference type="CDD" id="cd04301">
    <property type="entry name" value="NAT_SF"/>
    <property type="match status" value="1"/>
</dbReference>
<feature type="domain" description="N-acetyltransferase" evidence="1">
    <location>
        <begin position="51"/>
        <end position="196"/>
    </location>
</feature>
<dbReference type="PROSITE" id="PS51186">
    <property type="entry name" value="GNAT"/>
    <property type="match status" value="1"/>
</dbReference>
<reference evidence="2" key="1">
    <citation type="submission" date="2023-01" db="EMBL/GenBank/DDBJ databases">
        <title>Human gut microbiome strain richness.</title>
        <authorList>
            <person name="Chen-Liaw A."/>
        </authorList>
    </citation>
    <scope>NUCLEOTIDE SEQUENCE</scope>
    <source>
        <strain evidence="2">RTP21484st1_B7_RTP21484_190118</strain>
    </source>
</reference>
<comment type="caution">
    <text evidence="2">The sequence shown here is derived from an EMBL/GenBank/DDBJ whole genome shotgun (WGS) entry which is preliminary data.</text>
</comment>
<dbReference type="InterPro" id="IPR000182">
    <property type="entry name" value="GNAT_dom"/>
</dbReference>
<proteinExistence type="predicted"/>
<evidence type="ECO:0000259" key="1">
    <source>
        <dbReference type="PROSITE" id="PS51186"/>
    </source>
</evidence>
<keyword evidence="2" id="KW-0012">Acyltransferase</keyword>
<keyword evidence="2" id="KW-0808">Transferase</keyword>
<dbReference type="Proteomes" id="UP001212263">
    <property type="component" value="Unassembled WGS sequence"/>
</dbReference>
<evidence type="ECO:0000313" key="3">
    <source>
        <dbReference type="Proteomes" id="UP001212263"/>
    </source>
</evidence>
<gene>
    <name evidence="2" type="ORF">PN645_00910</name>
</gene>